<proteinExistence type="inferred from homology"/>
<keyword evidence="6" id="KW-0378">Hydrolase</keyword>
<dbReference type="InterPro" id="IPR006474">
    <property type="entry name" value="Helicase_Cas3_CRISPR-ass_core"/>
</dbReference>
<dbReference type="Gene3D" id="3.40.50.300">
    <property type="entry name" value="P-loop containing nucleotide triphosphate hydrolases"/>
    <property type="match status" value="2"/>
</dbReference>
<comment type="caution">
    <text evidence="12">The sequence shown here is derived from an EMBL/GenBank/DDBJ whole genome shotgun (WGS) entry which is preliminary data.</text>
</comment>
<comment type="similarity">
    <text evidence="2">In the central section; belongs to the CRISPR-associated helicase Cas3 family.</text>
</comment>
<keyword evidence="5" id="KW-0547">Nucleotide-binding</keyword>
<dbReference type="InterPro" id="IPR054712">
    <property type="entry name" value="Cas3-like_dom"/>
</dbReference>
<evidence type="ECO:0000259" key="11">
    <source>
        <dbReference type="PROSITE" id="PS51643"/>
    </source>
</evidence>
<dbReference type="GO" id="GO:0005524">
    <property type="term" value="F:ATP binding"/>
    <property type="evidence" value="ECO:0007669"/>
    <property type="project" value="UniProtKB-KW"/>
</dbReference>
<evidence type="ECO:0000256" key="3">
    <source>
        <dbReference type="ARBA" id="ARBA00022722"/>
    </source>
</evidence>
<dbReference type="PROSITE" id="PS51643">
    <property type="entry name" value="HD_CAS3"/>
    <property type="match status" value="1"/>
</dbReference>
<dbReference type="Pfam" id="PF22590">
    <property type="entry name" value="Cas3-like_C_2"/>
    <property type="match status" value="1"/>
</dbReference>
<evidence type="ECO:0000256" key="4">
    <source>
        <dbReference type="ARBA" id="ARBA00022723"/>
    </source>
</evidence>
<dbReference type="InterPro" id="IPR038257">
    <property type="entry name" value="CRISPR-assoc_Cas3_HD_sf"/>
</dbReference>
<protein>
    <submittedName>
        <fullName evidence="12">CRISPR-associated helicase/endonuclease Cas3</fullName>
    </submittedName>
</protein>
<keyword evidence="9" id="KW-0051">Antiviral defense</keyword>
<dbReference type="RefSeq" id="WP_086112486.1">
    <property type="nucleotide sequence ID" value="NZ_CAWNHF010000013.1"/>
</dbReference>
<evidence type="ECO:0000256" key="8">
    <source>
        <dbReference type="ARBA" id="ARBA00022840"/>
    </source>
</evidence>
<dbReference type="Proteomes" id="UP000194204">
    <property type="component" value="Unassembled WGS sequence"/>
</dbReference>
<dbReference type="GO" id="GO:0003677">
    <property type="term" value="F:DNA binding"/>
    <property type="evidence" value="ECO:0007669"/>
    <property type="project" value="InterPro"/>
</dbReference>
<dbReference type="PANTHER" id="PTHR47963">
    <property type="entry name" value="DEAD-BOX ATP-DEPENDENT RNA HELICASE 47, MITOCHONDRIAL"/>
    <property type="match status" value="1"/>
</dbReference>
<dbReference type="STRING" id="40578.Xbed_01703"/>
<dbReference type="GO" id="GO:0051607">
    <property type="term" value="P:defense response to virus"/>
    <property type="evidence" value="ECO:0007669"/>
    <property type="project" value="UniProtKB-KW"/>
</dbReference>
<dbReference type="GO" id="GO:0016787">
    <property type="term" value="F:hydrolase activity"/>
    <property type="evidence" value="ECO:0007669"/>
    <property type="project" value="UniProtKB-KW"/>
</dbReference>
<dbReference type="GO" id="GO:0003724">
    <property type="term" value="F:RNA helicase activity"/>
    <property type="evidence" value="ECO:0007669"/>
    <property type="project" value="TreeGrafter"/>
</dbReference>
<dbReference type="NCBIfam" id="TIGR01587">
    <property type="entry name" value="cas3_core"/>
    <property type="match status" value="1"/>
</dbReference>
<dbReference type="CDD" id="cd09641">
    <property type="entry name" value="Cas3''_I"/>
    <property type="match status" value="1"/>
</dbReference>
<name>A0A1Y2SQ81_9GAMM</name>
<dbReference type="InterPro" id="IPR006935">
    <property type="entry name" value="Helicase/UvrB_N"/>
</dbReference>
<evidence type="ECO:0000256" key="2">
    <source>
        <dbReference type="ARBA" id="ARBA00009046"/>
    </source>
</evidence>
<dbReference type="EMBL" id="MUBK01000011">
    <property type="protein sequence ID" value="OTA20228.1"/>
    <property type="molecule type" value="Genomic_DNA"/>
</dbReference>
<keyword evidence="12" id="KW-0255">Endonuclease</keyword>
<sequence>MPEIINNFGYLTQYWGKAKKNPYSDEDYHLLAYHCLDVAAVGQLLLAPHKKITQDLADFLALSPESLQNLFSFLLVLHDIGKFASAFQQLYSPEKTHLIKPAQLRPYDSRNFRHDRLGLFFWKKIRDDVLFSLVGNNNLQSREKDLAQDSLMILMQCMLGHHGKPIDDTRERDVIDFTEKKNVDDATAFTHDLLKLFQPRLPLEKLLSKEWQHNLKQVSWQLVGIVVLADWIGSDSQHFRYQTKARSLAEYWQLTQKQAQVALNDIDIHNTPVISPYTSIQEYYHFSPTPLQKWAEDVPVDDSPQLFILEDVTGAGKTEAALALTHRLMQAGAADGFYFGLPTMATSNAMFGRIAKHYQKMFDAKNGKLPSIVLAHGAREMNDHFQDIILTSEHNDSDYTRNDITATAQCHQWLADSNKKALLASIGVGTIDQALLAVLPRKYQSLRLIGLNRKVLIFDEVHAADEYMFALLESLLSLHLHQGGSVILLTATLSLKQRQRLVNIWLSACGIPAQKLQETAFPLATHVTLNPESPLIETPLRSRADVSRTVAVNTVNALDECVQIALNAAKNGQCVVWVRNSVDDALHAFQLIQSQMDKPANCLLFHSRFILHDRKEIENRVLDILGQTSNKEDRQGKILITTQVFQESLDADTDVLISDICPIDDLIQRVGRLHRHTRNTDGEYQKGITDHRAAPTLYLHAPAWDDHPEADWLSKDFRNTQYVYRSAGRLWLGLRELRRLGAIRMPAEARTLIEAVYGEEADEQIPDALKPKDNDAIAEGRSKDAIARSQALQWQRHEYSKRSAGGWYDDDRDISTRFSDIETVSVLLVKRTESGELIPWVEDEKFPVQLSTLKIAKNKVADKLQPIPDALSRAVERLQNKFKAVKYLQIWLPELDPHFTYDPNMGLYESPKQEE</sequence>
<feature type="domain" description="Helicase ATP-binding" evidence="10">
    <location>
        <begin position="298"/>
        <end position="511"/>
    </location>
</feature>
<dbReference type="Gene3D" id="1.10.3210.30">
    <property type="match status" value="1"/>
</dbReference>
<dbReference type="GO" id="GO:0004519">
    <property type="term" value="F:endonuclease activity"/>
    <property type="evidence" value="ECO:0007669"/>
    <property type="project" value="UniProtKB-KW"/>
</dbReference>
<dbReference type="Pfam" id="PF04851">
    <property type="entry name" value="ResIII"/>
    <property type="match status" value="1"/>
</dbReference>
<dbReference type="OrthoDB" id="9810236at2"/>
<dbReference type="GO" id="GO:0046872">
    <property type="term" value="F:metal ion binding"/>
    <property type="evidence" value="ECO:0007669"/>
    <property type="project" value="UniProtKB-KW"/>
</dbReference>
<reference evidence="12 13" key="1">
    <citation type="submission" date="2017-01" db="EMBL/GenBank/DDBJ databases">
        <title>Deconstructing symbiosis and pathogenesis requirements using a combined genomic-metabolomic approach.</title>
        <authorList>
            <person name="Tobias N.J."/>
            <person name="Wolff H."/>
            <person name="Djahanschiri B."/>
            <person name="Ebersberger I."/>
            <person name="Bode H.B."/>
        </authorList>
    </citation>
    <scope>NUCLEOTIDE SEQUENCE [LARGE SCALE GENOMIC DNA]</scope>
    <source>
        <strain evidence="12 13">DSM 4764</strain>
    </source>
</reference>
<dbReference type="PANTHER" id="PTHR47963:SF9">
    <property type="entry name" value="CRISPR-ASSOCIATED ENDONUCLEASE_HELICASE CAS3"/>
    <property type="match status" value="1"/>
</dbReference>
<comment type="similarity">
    <text evidence="1">In the N-terminal section; belongs to the CRISPR-associated nuclease Cas3-HD family.</text>
</comment>
<evidence type="ECO:0000256" key="6">
    <source>
        <dbReference type="ARBA" id="ARBA00022801"/>
    </source>
</evidence>
<organism evidence="12 13">
    <name type="scientific">Xenorhabdus beddingii</name>
    <dbReference type="NCBI Taxonomy" id="40578"/>
    <lineage>
        <taxon>Bacteria</taxon>
        <taxon>Pseudomonadati</taxon>
        <taxon>Pseudomonadota</taxon>
        <taxon>Gammaproteobacteria</taxon>
        <taxon>Enterobacterales</taxon>
        <taxon>Morganellaceae</taxon>
        <taxon>Xenorhabdus</taxon>
    </lineage>
</organism>
<keyword evidence="8" id="KW-0067">ATP-binding</keyword>
<keyword evidence="7" id="KW-0347">Helicase</keyword>
<keyword evidence="4" id="KW-0479">Metal-binding</keyword>
<dbReference type="AlphaFoldDB" id="A0A1Y2SQ81"/>
<dbReference type="InterPro" id="IPR027417">
    <property type="entry name" value="P-loop_NTPase"/>
</dbReference>
<accession>A0A1Y2SQ81</accession>
<dbReference type="Pfam" id="PF18019">
    <property type="entry name" value="Cas3_HD"/>
    <property type="match status" value="1"/>
</dbReference>
<dbReference type="InterPro" id="IPR006483">
    <property type="entry name" value="CRISPR-assoc_Cas3_HD"/>
</dbReference>
<dbReference type="SUPFAM" id="SSF52540">
    <property type="entry name" value="P-loop containing nucleoside triphosphate hydrolases"/>
    <property type="match status" value="1"/>
</dbReference>
<evidence type="ECO:0000256" key="1">
    <source>
        <dbReference type="ARBA" id="ARBA00006847"/>
    </source>
</evidence>
<keyword evidence="3" id="KW-0540">Nuclease</keyword>
<feature type="domain" description="HD Cas3-type" evidence="11">
    <location>
        <begin position="24"/>
        <end position="232"/>
    </location>
</feature>
<dbReference type="PROSITE" id="PS51192">
    <property type="entry name" value="HELICASE_ATP_BIND_1"/>
    <property type="match status" value="1"/>
</dbReference>
<evidence type="ECO:0000256" key="7">
    <source>
        <dbReference type="ARBA" id="ARBA00022806"/>
    </source>
</evidence>
<evidence type="ECO:0000256" key="5">
    <source>
        <dbReference type="ARBA" id="ARBA00022741"/>
    </source>
</evidence>
<gene>
    <name evidence="12" type="ORF">Xbed_01703</name>
</gene>
<dbReference type="InterPro" id="IPR014001">
    <property type="entry name" value="Helicase_ATP-bd"/>
</dbReference>
<dbReference type="SMART" id="SM00487">
    <property type="entry name" value="DEXDc"/>
    <property type="match status" value="1"/>
</dbReference>
<evidence type="ECO:0000313" key="12">
    <source>
        <dbReference type="EMBL" id="OTA20228.1"/>
    </source>
</evidence>
<evidence type="ECO:0000259" key="10">
    <source>
        <dbReference type="PROSITE" id="PS51192"/>
    </source>
</evidence>
<dbReference type="GO" id="GO:0003723">
    <property type="term" value="F:RNA binding"/>
    <property type="evidence" value="ECO:0007669"/>
    <property type="project" value="TreeGrafter"/>
</dbReference>
<dbReference type="InterPro" id="IPR050547">
    <property type="entry name" value="DEAD_box_RNA_helicases"/>
</dbReference>
<dbReference type="NCBIfam" id="TIGR01596">
    <property type="entry name" value="cas3_HD"/>
    <property type="match status" value="1"/>
</dbReference>
<evidence type="ECO:0000313" key="13">
    <source>
        <dbReference type="Proteomes" id="UP000194204"/>
    </source>
</evidence>
<keyword evidence="13" id="KW-1185">Reference proteome</keyword>
<evidence type="ECO:0000256" key="9">
    <source>
        <dbReference type="ARBA" id="ARBA00023118"/>
    </source>
</evidence>